<dbReference type="InterPro" id="IPR053866">
    <property type="entry name" value="PhyR_sigma2"/>
</dbReference>
<keyword evidence="4" id="KW-0804">Transcription</keyword>
<dbReference type="Gene3D" id="1.10.1740.10">
    <property type="match status" value="1"/>
</dbReference>
<evidence type="ECO:0000256" key="4">
    <source>
        <dbReference type="ARBA" id="ARBA00023163"/>
    </source>
</evidence>
<dbReference type="CDD" id="cd06171">
    <property type="entry name" value="Sigma70_r4"/>
    <property type="match status" value="1"/>
</dbReference>
<dbReference type="SUPFAM" id="SSF88946">
    <property type="entry name" value="Sigma2 domain of RNA polymerase sigma factors"/>
    <property type="match status" value="1"/>
</dbReference>
<dbReference type="InterPro" id="IPR013325">
    <property type="entry name" value="RNA_pol_sigma_r2"/>
</dbReference>
<feature type="domain" description="RNA polymerase sigma factor 70 region 4 type 2" evidence="5">
    <location>
        <begin position="200"/>
        <end position="252"/>
    </location>
</feature>
<dbReference type="PANTHER" id="PTHR43133">
    <property type="entry name" value="RNA POLYMERASE ECF-TYPE SIGMA FACTO"/>
    <property type="match status" value="1"/>
</dbReference>
<dbReference type="InterPro" id="IPR036388">
    <property type="entry name" value="WH-like_DNA-bd_sf"/>
</dbReference>
<dbReference type="Pfam" id="PF08281">
    <property type="entry name" value="Sigma70_r4_2"/>
    <property type="match status" value="1"/>
</dbReference>
<evidence type="ECO:0000313" key="8">
    <source>
        <dbReference type="Proteomes" id="UP000192936"/>
    </source>
</evidence>
<protein>
    <submittedName>
        <fullName evidence="7">RNA polymerase sigma-70 factor, ECF subfamily</fullName>
    </submittedName>
</protein>
<organism evidence="7 8">
    <name type="scientific">Azospirillum oryzae</name>
    <dbReference type="NCBI Taxonomy" id="286727"/>
    <lineage>
        <taxon>Bacteria</taxon>
        <taxon>Pseudomonadati</taxon>
        <taxon>Pseudomonadota</taxon>
        <taxon>Alphaproteobacteria</taxon>
        <taxon>Rhodospirillales</taxon>
        <taxon>Azospirillaceae</taxon>
        <taxon>Azospirillum</taxon>
    </lineage>
</organism>
<dbReference type="InterPro" id="IPR013324">
    <property type="entry name" value="RNA_pol_sigma_r3/r4-like"/>
</dbReference>
<dbReference type="Pfam" id="PF22029">
    <property type="entry name" value="PhyR_sigma2"/>
    <property type="match status" value="1"/>
</dbReference>
<evidence type="ECO:0000259" key="6">
    <source>
        <dbReference type="Pfam" id="PF22029"/>
    </source>
</evidence>
<dbReference type="PANTHER" id="PTHR43133:SF25">
    <property type="entry name" value="RNA POLYMERASE SIGMA FACTOR RFAY-RELATED"/>
    <property type="match status" value="1"/>
</dbReference>
<keyword evidence="2" id="KW-0805">Transcription regulation</keyword>
<dbReference type="RefSeq" id="WP_244560805.1">
    <property type="nucleotide sequence ID" value="NZ_FXAK01000007.1"/>
</dbReference>
<dbReference type="GO" id="GO:0016987">
    <property type="term" value="F:sigma factor activity"/>
    <property type="evidence" value="ECO:0007669"/>
    <property type="project" value="UniProtKB-KW"/>
</dbReference>
<dbReference type="NCBIfam" id="TIGR02937">
    <property type="entry name" value="sigma70-ECF"/>
    <property type="match status" value="1"/>
</dbReference>
<gene>
    <name evidence="7" type="ORF">SAMN02982917_4671</name>
</gene>
<evidence type="ECO:0000313" key="7">
    <source>
        <dbReference type="EMBL" id="SMF77283.1"/>
    </source>
</evidence>
<accession>A0A1X7GZN4</accession>
<evidence type="ECO:0000259" key="5">
    <source>
        <dbReference type="Pfam" id="PF08281"/>
    </source>
</evidence>
<dbReference type="EMBL" id="FXAK01000007">
    <property type="protein sequence ID" value="SMF77283.1"/>
    <property type="molecule type" value="Genomic_DNA"/>
</dbReference>
<dbReference type="Proteomes" id="UP000192936">
    <property type="component" value="Unassembled WGS sequence"/>
</dbReference>
<feature type="domain" description="PhyR sigma2" evidence="6">
    <location>
        <begin position="108"/>
        <end position="161"/>
    </location>
</feature>
<dbReference type="STRING" id="286727.SAMN02982917_4671"/>
<dbReference type="InterPro" id="IPR039425">
    <property type="entry name" value="RNA_pol_sigma-70-like"/>
</dbReference>
<dbReference type="Gene3D" id="1.10.10.10">
    <property type="entry name" value="Winged helix-like DNA-binding domain superfamily/Winged helix DNA-binding domain"/>
    <property type="match status" value="1"/>
</dbReference>
<reference evidence="7 8" key="1">
    <citation type="submission" date="2017-04" db="EMBL/GenBank/DDBJ databases">
        <authorList>
            <person name="Afonso C.L."/>
            <person name="Miller P.J."/>
            <person name="Scott M.A."/>
            <person name="Spackman E."/>
            <person name="Goraichik I."/>
            <person name="Dimitrov K.M."/>
            <person name="Suarez D.L."/>
            <person name="Swayne D.E."/>
        </authorList>
    </citation>
    <scope>NUCLEOTIDE SEQUENCE [LARGE SCALE GENOMIC DNA]</scope>
    <source>
        <strain evidence="7 8">A2P</strain>
    </source>
</reference>
<name>A0A1X7GZN4_9PROT</name>
<evidence type="ECO:0000256" key="1">
    <source>
        <dbReference type="ARBA" id="ARBA00010641"/>
    </source>
</evidence>
<sequence>MANHVATTLSHRLRGPALADPMPFGAEAVGRTRSDGLPTYTDQNTADAGMETHLTVHAEAKRAEASTEADEADTAAADAGVVAGQAEAEEEFRPDPNAPPDPAVIRQIEEEIPRLRRFARAMVRDATLADDLVQECLERALSRLHLWRPGTNLRAWLFTILRNLHINGVRRRQPVVDIDAEAQAAIGAAPGSQFVRMELRDLRRALALLPNEQREVVLLIGLEGISYNEAADILGISIGTVKSRLSRGRRALRLLMEGQDPSEDADA</sequence>
<dbReference type="SUPFAM" id="SSF88659">
    <property type="entry name" value="Sigma3 and sigma4 domains of RNA polymerase sigma factors"/>
    <property type="match status" value="1"/>
</dbReference>
<dbReference type="AlphaFoldDB" id="A0A1X7GZN4"/>
<dbReference type="InterPro" id="IPR013249">
    <property type="entry name" value="RNA_pol_sigma70_r4_t2"/>
</dbReference>
<comment type="similarity">
    <text evidence="1">Belongs to the sigma-70 factor family. ECF subfamily.</text>
</comment>
<proteinExistence type="inferred from homology"/>
<evidence type="ECO:0000256" key="2">
    <source>
        <dbReference type="ARBA" id="ARBA00023015"/>
    </source>
</evidence>
<dbReference type="GO" id="GO:0006352">
    <property type="term" value="P:DNA-templated transcription initiation"/>
    <property type="evidence" value="ECO:0007669"/>
    <property type="project" value="InterPro"/>
</dbReference>
<keyword evidence="3" id="KW-0731">Sigma factor</keyword>
<evidence type="ECO:0000256" key="3">
    <source>
        <dbReference type="ARBA" id="ARBA00023082"/>
    </source>
</evidence>
<dbReference type="GO" id="GO:0003677">
    <property type="term" value="F:DNA binding"/>
    <property type="evidence" value="ECO:0007669"/>
    <property type="project" value="InterPro"/>
</dbReference>
<dbReference type="InterPro" id="IPR014284">
    <property type="entry name" value="RNA_pol_sigma-70_dom"/>
</dbReference>